<feature type="domain" description="DUF5935" evidence="7">
    <location>
        <begin position="1"/>
        <end position="174"/>
    </location>
</feature>
<feature type="transmembrane region" description="Helical" evidence="5">
    <location>
        <begin position="355"/>
        <end position="376"/>
    </location>
</feature>
<comment type="subcellular location">
    <subcellularLocation>
        <location evidence="1">Membrane</location>
        <topology evidence="1">Multi-pass membrane protein</topology>
    </subcellularLocation>
</comment>
<keyword evidence="8" id="KW-0436">Ligase</keyword>
<protein>
    <submittedName>
        <fullName evidence="8">O-glycosylation ligase, exosortase A system-associated</fullName>
    </submittedName>
</protein>
<evidence type="ECO:0000256" key="4">
    <source>
        <dbReference type="ARBA" id="ARBA00023136"/>
    </source>
</evidence>
<dbReference type="RefSeq" id="WP_350401415.1">
    <property type="nucleotide sequence ID" value="NZ_JBELOE010000152.1"/>
</dbReference>
<feature type="transmembrane region" description="Helical" evidence="5">
    <location>
        <begin position="177"/>
        <end position="198"/>
    </location>
</feature>
<dbReference type="EMBL" id="JBELOE010000152">
    <property type="protein sequence ID" value="MER2491835.1"/>
    <property type="molecule type" value="Genomic_DNA"/>
</dbReference>
<dbReference type="InterPro" id="IPR007016">
    <property type="entry name" value="O-antigen_ligase-rel_domated"/>
</dbReference>
<proteinExistence type="predicted"/>
<evidence type="ECO:0000256" key="1">
    <source>
        <dbReference type="ARBA" id="ARBA00004141"/>
    </source>
</evidence>
<evidence type="ECO:0000256" key="3">
    <source>
        <dbReference type="ARBA" id="ARBA00022989"/>
    </source>
</evidence>
<keyword evidence="9" id="KW-1185">Reference proteome</keyword>
<reference evidence="8 9" key="1">
    <citation type="submission" date="2024-06" db="EMBL/GenBank/DDBJ databases">
        <authorList>
            <person name="Chen R.Y."/>
        </authorList>
    </citation>
    <scope>NUCLEOTIDE SEQUENCE [LARGE SCALE GENOMIC DNA]</scope>
    <source>
        <strain evidence="8 9">D2</strain>
    </source>
</reference>
<dbReference type="InterPro" id="IPR017528">
    <property type="entry name" value="CHP03097O-antigen_lig-rel"/>
</dbReference>
<feature type="transmembrane region" description="Helical" evidence="5">
    <location>
        <begin position="249"/>
        <end position="267"/>
    </location>
</feature>
<evidence type="ECO:0000256" key="2">
    <source>
        <dbReference type="ARBA" id="ARBA00022692"/>
    </source>
</evidence>
<feature type="transmembrane region" description="Helical" evidence="5">
    <location>
        <begin position="218"/>
        <end position="242"/>
    </location>
</feature>
<feature type="domain" description="O-antigen ligase-related" evidence="6">
    <location>
        <begin position="215"/>
        <end position="363"/>
    </location>
</feature>
<comment type="caution">
    <text evidence="8">The sequence shown here is derived from an EMBL/GenBank/DDBJ whole genome shotgun (WGS) entry which is preliminary data.</text>
</comment>
<evidence type="ECO:0000259" key="6">
    <source>
        <dbReference type="Pfam" id="PF04932"/>
    </source>
</evidence>
<keyword evidence="4 5" id="KW-0472">Membrane</keyword>
<evidence type="ECO:0000313" key="8">
    <source>
        <dbReference type="EMBL" id="MER2491835.1"/>
    </source>
</evidence>
<dbReference type="Proteomes" id="UP001467690">
    <property type="component" value="Unassembled WGS sequence"/>
</dbReference>
<keyword evidence="3 5" id="KW-1133">Transmembrane helix</keyword>
<dbReference type="PANTHER" id="PTHR37422:SF23">
    <property type="entry name" value="TEICHURONIC ACID BIOSYNTHESIS PROTEIN TUAE"/>
    <property type="match status" value="1"/>
</dbReference>
<dbReference type="PANTHER" id="PTHR37422">
    <property type="entry name" value="TEICHURONIC ACID BIOSYNTHESIS PROTEIN TUAE"/>
    <property type="match status" value="1"/>
</dbReference>
<dbReference type="Pfam" id="PF19358">
    <property type="entry name" value="DUF5935"/>
    <property type="match status" value="1"/>
</dbReference>
<evidence type="ECO:0000259" key="7">
    <source>
        <dbReference type="Pfam" id="PF19358"/>
    </source>
</evidence>
<keyword evidence="2 5" id="KW-0812">Transmembrane</keyword>
<dbReference type="GO" id="GO:0016874">
    <property type="term" value="F:ligase activity"/>
    <property type="evidence" value="ECO:0007669"/>
    <property type="project" value="UniProtKB-KW"/>
</dbReference>
<evidence type="ECO:0000256" key="5">
    <source>
        <dbReference type="SAM" id="Phobius"/>
    </source>
</evidence>
<gene>
    <name evidence="8" type="ORF">ABS311_08055</name>
</gene>
<dbReference type="InterPro" id="IPR045979">
    <property type="entry name" value="DUF5935"/>
</dbReference>
<sequence>MRDLLLLAALPFLIYVALKRPFIGIALWFWSSMVQPNLWAYGFAASIRWNLLFAAISIIGFFLHSSKNSQATPPDNPIWQSYQAKALYALVLVFFAHTTLTTVMTVGGSQYVWQEWSNLMKIMLLFAFIIMICKKKLHFITLAWAAVLSVSYKGMLEGLKVAITAGGYKTRPISTTFIDNNLTALGLLLSIPFILILIDEYKNNFKIKLGLQGMLLANVLGVVGTHSRGGFIGLIVLGYYYIKTSQRKFMSILLVLVATIAISLVTGDEWAQRMNTVKTADADSSFMYRVVSWKMSVLMAMERPLFGAGFDAIIWPPVWENLKLSFDSLDFIETPKPGPVLVAHSIYFQVIGDHGFLGIILYLSMMLACFLKLRSLSKRLDMPNWYLGYANRLRMSVVVFGISGAALSAAYFEIIFIICGITVALSKLVPYNQNSTLATQTHDDSKQGHRQST</sequence>
<feature type="transmembrane region" description="Helical" evidence="5">
    <location>
        <begin position="86"/>
        <end position="104"/>
    </location>
</feature>
<evidence type="ECO:0000313" key="9">
    <source>
        <dbReference type="Proteomes" id="UP001467690"/>
    </source>
</evidence>
<organism evidence="8 9">
    <name type="scientific">Catenovulum sediminis</name>
    <dbReference type="NCBI Taxonomy" id="1740262"/>
    <lineage>
        <taxon>Bacteria</taxon>
        <taxon>Pseudomonadati</taxon>
        <taxon>Pseudomonadota</taxon>
        <taxon>Gammaproteobacteria</taxon>
        <taxon>Alteromonadales</taxon>
        <taxon>Alteromonadaceae</taxon>
        <taxon>Catenovulum</taxon>
    </lineage>
</organism>
<feature type="transmembrane region" description="Helical" evidence="5">
    <location>
        <begin position="43"/>
        <end position="65"/>
    </location>
</feature>
<feature type="transmembrane region" description="Helical" evidence="5">
    <location>
        <begin position="397"/>
        <end position="425"/>
    </location>
</feature>
<dbReference type="Pfam" id="PF04932">
    <property type="entry name" value="Wzy_C"/>
    <property type="match status" value="1"/>
</dbReference>
<name>A0ABV1RG34_9ALTE</name>
<accession>A0ABV1RG34</accession>
<dbReference type="NCBIfam" id="TIGR03097">
    <property type="entry name" value="PEP_O_lig_1"/>
    <property type="match status" value="1"/>
</dbReference>
<dbReference type="InterPro" id="IPR051533">
    <property type="entry name" value="WaaL-like"/>
</dbReference>